<protein>
    <submittedName>
        <fullName evidence="2">Uncharacterized protein</fullName>
    </submittedName>
</protein>
<dbReference type="RefSeq" id="WP_068021400.1">
    <property type="nucleotide sequence ID" value="NZ_QQAZ01000002.1"/>
</dbReference>
<dbReference type="AlphaFoldDB" id="A0A370HD07"/>
<dbReference type="EMBL" id="QQAZ01000002">
    <property type="protein sequence ID" value="RDI54597.1"/>
    <property type="molecule type" value="Genomic_DNA"/>
</dbReference>
<name>A0A370HD07_9NOCA</name>
<feature type="transmembrane region" description="Helical" evidence="1">
    <location>
        <begin position="6"/>
        <end position="24"/>
    </location>
</feature>
<proteinExistence type="predicted"/>
<reference evidence="2 3" key="1">
    <citation type="submission" date="2018-07" db="EMBL/GenBank/DDBJ databases">
        <title>Genomic Encyclopedia of Type Strains, Phase IV (KMG-IV): sequencing the most valuable type-strain genomes for metagenomic binning, comparative biology and taxonomic classification.</title>
        <authorList>
            <person name="Goeker M."/>
        </authorList>
    </citation>
    <scope>NUCLEOTIDE SEQUENCE [LARGE SCALE GENOMIC DNA]</scope>
    <source>
        <strain evidence="2 3">DSM 44952</strain>
    </source>
</reference>
<keyword evidence="1" id="KW-0472">Membrane</keyword>
<gene>
    <name evidence="2" type="ORF">DFR68_102726</name>
</gene>
<keyword evidence="1" id="KW-0812">Transmembrane</keyword>
<comment type="caution">
    <text evidence="2">The sequence shown here is derived from an EMBL/GenBank/DDBJ whole genome shotgun (WGS) entry which is preliminary data.</text>
</comment>
<organism evidence="2 3">
    <name type="scientific">Nocardia mexicana</name>
    <dbReference type="NCBI Taxonomy" id="279262"/>
    <lineage>
        <taxon>Bacteria</taxon>
        <taxon>Bacillati</taxon>
        <taxon>Actinomycetota</taxon>
        <taxon>Actinomycetes</taxon>
        <taxon>Mycobacteriales</taxon>
        <taxon>Nocardiaceae</taxon>
        <taxon>Nocardia</taxon>
    </lineage>
</organism>
<keyword evidence="1" id="KW-1133">Transmembrane helix</keyword>
<dbReference type="OrthoDB" id="4571225at2"/>
<evidence type="ECO:0000313" key="2">
    <source>
        <dbReference type="EMBL" id="RDI54597.1"/>
    </source>
</evidence>
<dbReference type="Proteomes" id="UP000255355">
    <property type="component" value="Unassembled WGS sequence"/>
</dbReference>
<accession>A0A370HD07</accession>
<evidence type="ECO:0000313" key="3">
    <source>
        <dbReference type="Proteomes" id="UP000255355"/>
    </source>
</evidence>
<keyword evidence="3" id="KW-1185">Reference proteome</keyword>
<sequence>MSTAMWSTLLGLVVILGGAVYLLLSFDDEDVWEPGEDSTRVVEVVGWHHGPPPEPFTVKAAHQVMRQHKTCRRQDCARKRAAWERLVEVRHVTPDSGRTQ</sequence>
<evidence type="ECO:0000256" key="1">
    <source>
        <dbReference type="SAM" id="Phobius"/>
    </source>
</evidence>